<dbReference type="Pfam" id="PF01841">
    <property type="entry name" value="Transglut_core"/>
    <property type="match status" value="1"/>
</dbReference>
<dbReference type="KEGG" id="fop:FNB79_16960"/>
<dbReference type="Pfam" id="PF12969">
    <property type="entry name" value="DUF3857"/>
    <property type="match status" value="1"/>
</dbReference>
<gene>
    <name evidence="4" type="ORF">FNB79_16960</name>
</gene>
<dbReference type="InterPro" id="IPR024618">
    <property type="entry name" value="DUF3857"/>
</dbReference>
<reference evidence="4 5" key="1">
    <citation type="submission" date="2019-07" db="EMBL/GenBank/DDBJ databases">
        <title>Genome sequencing for Formosa sp. PS13.</title>
        <authorList>
            <person name="Park S.-J."/>
        </authorList>
    </citation>
    <scope>NUCLEOTIDE SEQUENCE [LARGE SCALE GENOMIC DNA]</scope>
    <source>
        <strain evidence="4 5">PS13</strain>
    </source>
</reference>
<dbReference type="AlphaFoldDB" id="A0A516GVN9"/>
<dbReference type="RefSeq" id="WP_143382495.1">
    <property type="nucleotide sequence ID" value="NZ_CP041637.1"/>
</dbReference>
<feature type="chain" id="PRO_5021952951" evidence="1">
    <location>
        <begin position="19"/>
        <end position="657"/>
    </location>
</feature>
<evidence type="ECO:0000313" key="5">
    <source>
        <dbReference type="Proteomes" id="UP000319209"/>
    </source>
</evidence>
<keyword evidence="5" id="KW-1185">Reference proteome</keyword>
<evidence type="ECO:0000313" key="4">
    <source>
        <dbReference type="EMBL" id="QDO95589.1"/>
    </source>
</evidence>
<protein>
    <submittedName>
        <fullName evidence="4">DUF3857 domain-containing protein</fullName>
    </submittedName>
</protein>
<accession>A0A516GVN9</accession>
<keyword evidence="1" id="KW-0732">Signal</keyword>
<dbReference type="OrthoDB" id="98874at2"/>
<feature type="signal peptide" evidence="1">
    <location>
        <begin position="1"/>
        <end position="18"/>
    </location>
</feature>
<proteinExistence type="predicted"/>
<dbReference type="Gene3D" id="3.10.620.30">
    <property type="match status" value="1"/>
</dbReference>
<dbReference type="Proteomes" id="UP000319209">
    <property type="component" value="Chromosome"/>
</dbReference>
<dbReference type="InterPro" id="IPR002931">
    <property type="entry name" value="Transglutaminase-like"/>
</dbReference>
<dbReference type="Gene3D" id="2.60.40.3140">
    <property type="match status" value="1"/>
</dbReference>
<evidence type="ECO:0000259" key="2">
    <source>
        <dbReference type="Pfam" id="PF01841"/>
    </source>
</evidence>
<evidence type="ECO:0000259" key="3">
    <source>
        <dbReference type="Pfam" id="PF12969"/>
    </source>
</evidence>
<sequence>MKTLLINLLLLSTISISAQTYSSEDFEVSPKDINTTTFLKDDTANALVIYEYGKSYIDNDDYLLKTKYQKKVKILNRNGFKYATVKVPLYNDKSKKESIKNITAKTYNSNNGAISVTRLNPDDIFYEKNTENHTTVKFTLPNIQEGSVITYSYELSSPYVYKYHEWIFQEDIPKLYSEYVTSIPGNYNYNIKLVGPYKFFRNDSKIEGHCLEGPNGAYADCGVTKYVIKDLPAFIEEDYMTSKSNYISRLDFELKTIKHFDGSVDQITKTWKNVDHELKTDKDIGQQIKKSIKAKDFLSAKVINEQDELKKAKAIYAYIQDQYSWNGDYKIFTDVSLKDLIKNKSGNVSSINILLNSLLEDCNIDAKPVLISTRNNGFATKVYPVMSDFNYLIVQVKIGAETFFLDAAEASLPFGSLPFRCLNRYGRVIDFKKGSKWVDIEVKNISQLAYRLEIDIKNDSLEATVGVNKTGYYAIDAKRDFNRHQAQYKKAFQDNYPLFNILEHTVEPPERNDLIFKETLHLKQGLEPITKTAEGVTKKTYYINPILFTLFKKNPFTLQQRSYPIDFGYKNIYTYILKLNTHNFTVAELPKNSMLSLPNNAGSLYYKVNQAEDFILINLKFTLNKPLYDQEYYEGLKLLASTLVNIQNNSIIVLNSI</sequence>
<organism evidence="4 5">
    <name type="scientific">Formosa sediminum</name>
    <dbReference type="NCBI Taxonomy" id="2594004"/>
    <lineage>
        <taxon>Bacteria</taxon>
        <taxon>Pseudomonadati</taxon>
        <taxon>Bacteroidota</taxon>
        <taxon>Flavobacteriia</taxon>
        <taxon>Flavobacteriales</taxon>
        <taxon>Flavobacteriaceae</taxon>
        <taxon>Formosa</taxon>
    </lineage>
</organism>
<dbReference type="EMBL" id="CP041637">
    <property type="protein sequence ID" value="QDO95589.1"/>
    <property type="molecule type" value="Genomic_DNA"/>
</dbReference>
<evidence type="ECO:0000256" key="1">
    <source>
        <dbReference type="SAM" id="SignalP"/>
    </source>
</evidence>
<feature type="domain" description="DUF3857" evidence="3">
    <location>
        <begin position="62"/>
        <end position="195"/>
    </location>
</feature>
<dbReference type="Gene3D" id="2.60.120.1130">
    <property type="match status" value="1"/>
</dbReference>
<name>A0A516GVN9_9FLAO</name>
<feature type="domain" description="Transglutaminase-like" evidence="2">
    <location>
        <begin position="303"/>
        <end position="376"/>
    </location>
</feature>